<evidence type="ECO:0000313" key="2">
    <source>
        <dbReference type="Proteomes" id="UP000622890"/>
    </source>
</evidence>
<protein>
    <submittedName>
        <fullName evidence="1">GTPase</fullName>
    </submittedName>
</protein>
<dbReference type="RefSeq" id="WP_200593959.1">
    <property type="nucleotide sequence ID" value="NZ_JAEPBG010000007.1"/>
</dbReference>
<sequence>MTLTTLVAGGTAAAREAAIAAALDRQTSTALILEGLASGQPVFDAHSNDAMLIVARIAPGCLCCTGNLTMRVTLNRILRHPPQRLFISLAQDAHLDQIHAFLRTAPYDGLLMLTDDLRLPS</sequence>
<gene>
    <name evidence="1" type="ORF">JJB74_17825</name>
</gene>
<name>A0A934STH3_9BURK</name>
<dbReference type="AlphaFoldDB" id="A0A934STH3"/>
<comment type="caution">
    <text evidence="1">The sequence shown here is derived from an EMBL/GenBank/DDBJ whole genome shotgun (WGS) entry which is preliminary data.</text>
</comment>
<dbReference type="EMBL" id="JAEPBG010000007">
    <property type="protein sequence ID" value="MBK4736486.1"/>
    <property type="molecule type" value="Genomic_DNA"/>
</dbReference>
<accession>A0A934STH3</accession>
<keyword evidence="2" id="KW-1185">Reference proteome</keyword>
<dbReference type="Proteomes" id="UP000622890">
    <property type="component" value="Unassembled WGS sequence"/>
</dbReference>
<proteinExistence type="predicted"/>
<reference evidence="1" key="1">
    <citation type="submission" date="2021-01" db="EMBL/GenBank/DDBJ databases">
        <title>Genome sequence of strain Noviherbaspirillum sp. DKR-6.</title>
        <authorList>
            <person name="Chaudhary D.K."/>
        </authorList>
    </citation>
    <scope>NUCLEOTIDE SEQUENCE</scope>
    <source>
        <strain evidence="1">DKR-6</strain>
    </source>
</reference>
<organism evidence="1 2">
    <name type="scientific">Noviherbaspirillum pedocola</name>
    <dbReference type="NCBI Taxonomy" id="2801341"/>
    <lineage>
        <taxon>Bacteria</taxon>
        <taxon>Pseudomonadati</taxon>
        <taxon>Pseudomonadota</taxon>
        <taxon>Betaproteobacteria</taxon>
        <taxon>Burkholderiales</taxon>
        <taxon>Oxalobacteraceae</taxon>
        <taxon>Noviherbaspirillum</taxon>
    </lineage>
</organism>
<evidence type="ECO:0000313" key="1">
    <source>
        <dbReference type="EMBL" id="MBK4736486.1"/>
    </source>
</evidence>